<sequence length="243" mass="26995">MNRNTVRTLELGAEDIPSLLVENVDHYRVRGPAVVVNPHPEPVLLDVEPRVTIPALSSTILADTTIVGAPSVLVLGLPDRPAAEVVRAPGWHPLGELLPPPDPADPTEFPRHTPLWKGPQDGAGTARLDAPHLLGERPDRGAEETYEIRVNLWYAPAGTDCAIHNRHDFIEVHTQIAGVGRMQKFHAHDHRTLYQDIPMAPGYTTPQPFCRTAPGGGYRYPWHQYRADTDCVWLAVEYHRPAR</sequence>
<protein>
    <submittedName>
        <fullName evidence="1">Uncharacterized protein</fullName>
    </submittedName>
</protein>
<evidence type="ECO:0000313" key="2">
    <source>
        <dbReference type="Proteomes" id="UP001490365"/>
    </source>
</evidence>
<gene>
    <name evidence="1" type="ORF">ABT211_46535</name>
</gene>
<reference evidence="1 2" key="1">
    <citation type="submission" date="2024-06" db="EMBL/GenBank/DDBJ databases">
        <title>The Natural Products Discovery Center: Release of the First 8490 Sequenced Strains for Exploring Actinobacteria Biosynthetic Diversity.</title>
        <authorList>
            <person name="Kalkreuter E."/>
            <person name="Kautsar S.A."/>
            <person name="Yang D."/>
            <person name="Bader C.D."/>
            <person name="Teijaro C.N."/>
            <person name="Fluegel L."/>
            <person name="Davis C.M."/>
            <person name="Simpson J.R."/>
            <person name="Lauterbach L."/>
            <person name="Steele A.D."/>
            <person name="Gui C."/>
            <person name="Meng S."/>
            <person name="Li G."/>
            <person name="Viehrig K."/>
            <person name="Ye F."/>
            <person name="Su P."/>
            <person name="Kiefer A.F."/>
            <person name="Nichols A."/>
            <person name="Cepeda A.J."/>
            <person name="Yan W."/>
            <person name="Fan B."/>
            <person name="Jiang Y."/>
            <person name="Adhikari A."/>
            <person name="Zheng C.-J."/>
            <person name="Schuster L."/>
            <person name="Cowan T.M."/>
            <person name="Smanski M.J."/>
            <person name="Chevrette M.G."/>
            <person name="De Carvalho L.P.S."/>
            <person name="Shen B."/>
        </authorList>
    </citation>
    <scope>NUCLEOTIDE SEQUENCE [LARGE SCALE GENOMIC DNA]</scope>
    <source>
        <strain evidence="1 2">NPDC001694</strain>
    </source>
</reference>
<name>A0ABV1TYC6_9ACTN</name>
<dbReference type="RefSeq" id="WP_351962816.1">
    <property type="nucleotide sequence ID" value="NZ_JBEOZM010000067.1"/>
</dbReference>
<dbReference type="EMBL" id="JBEOZM010000067">
    <property type="protein sequence ID" value="MER6274617.1"/>
    <property type="molecule type" value="Genomic_DNA"/>
</dbReference>
<organism evidence="1 2">
    <name type="scientific">Streptomyces sp. 900105755</name>
    <dbReference type="NCBI Taxonomy" id="3154389"/>
    <lineage>
        <taxon>Bacteria</taxon>
        <taxon>Bacillati</taxon>
        <taxon>Actinomycetota</taxon>
        <taxon>Actinomycetes</taxon>
        <taxon>Kitasatosporales</taxon>
        <taxon>Streptomycetaceae</taxon>
        <taxon>Streptomyces</taxon>
    </lineage>
</organism>
<accession>A0ABV1TYC6</accession>
<proteinExistence type="predicted"/>
<keyword evidence="2" id="KW-1185">Reference proteome</keyword>
<dbReference type="Proteomes" id="UP001490365">
    <property type="component" value="Unassembled WGS sequence"/>
</dbReference>
<evidence type="ECO:0000313" key="1">
    <source>
        <dbReference type="EMBL" id="MER6274617.1"/>
    </source>
</evidence>
<comment type="caution">
    <text evidence="1">The sequence shown here is derived from an EMBL/GenBank/DDBJ whole genome shotgun (WGS) entry which is preliminary data.</text>
</comment>